<dbReference type="SUPFAM" id="SSF53335">
    <property type="entry name" value="S-adenosyl-L-methionine-dependent methyltransferases"/>
    <property type="match status" value="1"/>
</dbReference>
<dbReference type="InterPro" id="IPR029063">
    <property type="entry name" value="SAM-dependent_MTases_sf"/>
</dbReference>
<dbReference type="OrthoDB" id="276151at2759"/>
<feature type="non-terminal residue" evidence="1">
    <location>
        <position position="1"/>
    </location>
</feature>
<dbReference type="Proteomes" id="UP000241587">
    <property type="component" value="Unassembled WGS sequence"/>
</dbReference>
<proteinExistence type="predicted"/>
<feature type="non-terminal residue" evidence="1">
    <location>
        <position position="182"/>
    </location>
</feature>
<name>A0A2T4GS06_FUSCU</name>
<dbReference type="AlphaFoldDB" id="A0A2T4GS06"/>
<dbReference type="EMBL" id="PVEM01000007">
    <property type="protein sequence ID" value="PTD06325.1"/>
    <property type="molecule type" value="Genomic_DNA"/>
</dbReference>
<reference evidence="1 2" key="1">
    <citation type="submission" date="2018-02" db="EMBL/GenBank/DDBJ databases">
        <title>Fusarium culmorum secondary metabolites in fungal-bacterial-plant interactions.</title>
        <authorList>
            <person name="Schmidt R."/>
        </authorList>
    </citation>
    <scope>NUCLEOTIDE SEQUENCE [LARGE SCALE GENOMIC DNA]</scope>
    <source>
        <strain evidence="1 2">PV</strain>
    </source>
</reference>
<sequence length="182" mass="20623">FSRDSKQQSLGWAELWEIDHKPSPALIEFIKSKPEVLSNITNKYRPKALVPGCRKGYDVIALALYGFDVYRLEVSETGLSSDIGNVAIIAGDFLQKGWESQGVQRFDVIYDYIGLKGVYWNLLVMGGNGIIDQPGKEEISKEGLFRRLLYFKPPRSYKNGRGTDMVSVWSASPWQFPNDTHK</sequence>
<evidence type="ECO:0000313" key="2">
    <source>
        <dbReference type="Proteomes" id="UP000241587"/>
    </source>
</evidence>
<comment type="caution">
    <text evidence="1">The sequence shown here is derived from an EMBL/GenBank/DDBJ whole genome shotgun (WGS) entry which is preliminary data.</text>
</comment>
<evidence type="ECO:0000313" key="1">
    <source>
        <dbReference type="EMBL" id="PTD06325.1"/>
    </source>
</evidence>
<protein>
    <submittedName>
        <fullName evidence="1">Uncharacterized protein</fullName>
    </submittedName>
</protein>
<keyword evidence="2" id="KW-1185">Reference proteome</keyword>
<dbReference type="Gene3D" id="3.40.50.150">
    <property type="entry name" value="Vaccinia Virus protein VP39"/>
    <property type="match status" value="1"/>
</dbReference>
<accession>A0A2T4GS06</accession>
<gene>
    <name evidence="1" type="ORF">FCULG_00011823</name>
</gene>
<organism evidence="1 2">
    <name type="scientific">Fusarium culmorum</name>
    <dbReference type="NCBI Taxonomy" id="5516"/>
    <lineage>
        <taxon>Eukaryota</taxon>
        <taxon>Fungi</taxon>
        <taxon>Dikarya</taxon>
        <taxon>Ascomycota</taxon>
        <taxon>Pezizomycotina</taxon>
        <taxon>Sordariomycetes</taxon>
        <taxon>Hypocreomycetidae</taxon>
        <taxon>Hypocreales</taxon>
        <taxon>Nectriaceae</taxon>
        <taxon>Fusarium</taxon>
    </lineage>
</organism>